<proteinExistence type="predicted"/>
<accession>A0A9D2LR80</accession>
<evidence type="ECO:0000313" key="2">
    <source>
        <dbReference type="EMBL" id="HJB27872.1"/>
    </source>
</evidence>
<organism evidence="2 3">
    <name type="scientific">Candidatus Blautia faecavium</name>
    <dbReference type="NCBI Taxonomy" id="2838487"/>
    <lineage>
        <taxon>Bacteria</taxon>
        <taxon>Bacillati</taxon>
        <taxon>Bacillota</taxon>
        <taxon>Clostridia</taxon>
        <taxon>Lachnospirales</taxon>
        <taxon>Lachnospiraceae</taxon>
        <taxon>Blautia</taxon>
    </lineage>
</organism>
<reference evidence="2" key="1">
    <citation type="journal article" date="2021" name="PeerJ">
        <title>Extensive microbial diversity within the chicken gut microbiome revealed by metagenomics and culture.</title>
        <authorList>
            <person name="Gilroy R."/>
            <person name="Ravi A."/>
            <person name="Getino M."/>
            <person name="Pursley I."/>
            <person name="Horton D.L."/>
            <person name="Alikhan N.F."/>
            <person name="Baker D."/>
            <person name="Gharbi K."/>
            <person name="Hall N."/>
            <person name="Watson M."/>
            <person name="Adriaenssens E.M."/>
            <person name="Foster-Nyarko E."/>
            <person name="Jarju S."/>
            <person name="Secka A."/>
            <person name="Antonio M."/>
            <person name="Oren A."/>
            <person name="Chaudhuri R.R."/>
            <person name="La Ragione R."/>
            <person name="Hildebrand F."/>
            <person name="Pallen M.J."/>
        </authorList>
    </citation>
    <scope>NUCLEOTIDE SEQUENCE</scope>
    <source>
        <strain evidence="2">ChiSjej1B19-5720</strain>
    </source>
</reference>
<sequence length="275" mass="32115">MFADKEFRTVIFGYHKEDVQEYIEVLKKKAETDMFGLQSEIAELKLHVGKLQEEKESLEEALRSFQDIKEPAPESTAEMSLDETKKESEEKEKLLQEIAALKAENASLMENKKLLEEEIEEAGKKGAETEEGIELEKEIQDLKSKKEKYEEEYQAIVKVLEDARMSAQYIQEEAQKKAEEILAQARKESRELVETRKRQVDKKLEEKGIRLMAAKYKIEAYRKEIYSSQQKLFSLYSEMGKMVEDMPQRLEQLWNEEMHIGIPDKENTESASEES</sequence>
<dbReference type="AlphaFoldDB" id="A0A9D2LR80"/>
<name>A0A9D2LR80_9FIRM</name>
<reference evidence="2" key="2">
    <citation type="submission" date="2021-04" db="EMBL/GenBank/DDBJ databases">
        <authorList>
            <person name="Gilroy R."/>
        </authorList>
    </citation>
    <scope>NUCLEOTIDE SEQUENCE</scope>
    <source>
        <strain evidence="2">ChiSjej1B19-5720</strain>
    </source>
</reference>
<dbReference type="EMBL" id="DWYZ01000076">
    <property type="protein sequence ID" value="HJB27872.1"/>
    <property type="molecule type" value="Genomic_DNA"/>
</dbReference>
<gene>
    <name evidence="2" type="ORF">IAA06_03655</name>
</gene>
<evidence type="ECO:0008006" key="4">
    <source>
        <dbReference type="Google" id="ProtNLM"/>
    </source>
</evidence>
<dbReference type="Proteomes" id="UP000823842">
    <property type="component" value="Unassembled WGS sequence"/>
</dbReference>
<evidence type="ECO:0000256" key="1">
    <source>
        <dbReference type="SAM" id="MobiDB-lite"/>
    </source>
</evidence>
<dbReference type="Gene3D" id="1.20.5.620">
    <property type="entry name" value="F1F0 ATP synthase subunit B, membrane domain"/>
    <property type="match status" value="1"/>
</dbReference>
<comment type="caution">
    <text evidence="2">The sequence shown here is derived from an EMBL/GenBank/DDBJ whole genome shotgun (WGS) entry which is preliminary data.</text>
</comment>
<protein>
    <recommendedName>
        <fullName evidence="4">DivIVA domain-containing protein</fullName>
    </recommendedName>
</protein>
<evidence type="ECO:0000313" key="3">
    <source>
        <dbReference type="Proteomes" id="UP000823842"/>
    </source>
</evidence>
<feature type="region of interest" description="Disordered" evidence="1">
    <location>
        <begin position="64"/>
        <end position="89"/>
    </location>
</feature>